<sequence>MVHTRNGSNYSIQSDGCGQRRGNTRARSGKSSSRKTFLEDSRVAPHPPRFVLTNFDMSSEPKLIEGNILRAEPFPSGSNINISVLIQKLVQRSEIRGVGTMPKPLEWGHELLLTHQELSGSGEDHRTLRRVEPTVLQRKGQKVKQLAEEPKSFIHRPEEGTGNDSRFGEKSPSGIYQLQTSPIIVQRQDQRTSEEAKRSQEPSRTGQKKSQLPPHK</sequence>
<keyword evidence="3" id="KW-1185">Reference proteome</keyword>
<evidence type="ECO:0000313" key="3">
    <source>
        <dbReference type="Proteomes" id="UP000765509"/>
    </source>
</evidence>
<feature type="compositionally biased region" description="Basic and acidic residues" evidence="1">
    <location>
        <begin position="122"/>
        <end position="132"/>
    </location>
</feature>
<accession>A0A9Q3H419</accession>
<dbReference type="EMBL" id="AVOT02009669">
    <property type="protein sequence ID" value="MBW0488575.1"/>
    <property type="molecule type" value="Genomic_DNA"/>
</dbReference>
<organism evidence="2 3">
    <name type="scientific">Austropuccinia psidii MF-1</name>
    <dbReference type="NCBI Taxonomy" id="1389203"/>
    <lineage>
        <taxon>Eukaryota</taxon>
        <taxon>Fungi</taxon>
        <taxon>Dikarya</taxon>
        <taxon>Basidiomycota</taxon>
        <taxon>Pucciniomycotina</taxon>
        <taxon>Pucciniomycetes</taxon>
        <taxon>Pucciniales</taxon>
        <taxon>Sphaerophragmiaceae</taxon>
        <taxon>Austropuccinia</taxon>
    </lineage>
</organism>
<protein>
    <submittedName>
        <fullName evidence="2">Uncharacterized protein</fullName>
    </submittedName>
</protein>
<name>A0A9Q3H419_9BASI</name>
<dbReference type="AlphaFoldDB" id="A0A9Q3H419"/>
<dbReference type="Proteomes" id="UP000765509">
    <property type="component" value="Unassembled WGS sequence"/>
</dbReference>
<evidence type="ECO:0000313" key="2">
    <source>
        <dbReference type="EMBL" id="MBW0488575.1"/>
    </source>
</evidence>
<feature type="compositionally biased region" description="Polar residues" evidence="1">
    <location>
        <begin position="174"/>
        <end position="183"/>
    </location>
</feature>
<feature type="region of interest" description="Disordered" evidence="1">
    <location>
        <begin position="118"/>
        <end position="216"/>
    </location>
</feature>
<feature type="region of interest" description="Disordered" evidence="1">
    <location>
        <begin position="1"/>
        <end position="42"/>
    </location>
</feature>
<comment type="caution">
    <text evidence="2">The sequence shown here is derived from an EMBL/GenBank/DDBJ whole genome shotgun (WGS) entry which is preliminary data.</text>
</comment>
<feature type="compositionally biased region" description="Basic and acidic residues" evidence="1">
    <location>
        <begin position="188"/>
        <end position="201"/>
    </location>
</feature>
<feature type="compositionally biased region" description="Polar residues" evidence="1">
    <location>
        <begin position="1"/>
        <end position="16"/>
    </location>
</feature>
<feature type="compositionally biased region" description="Basic and acidic residues" evidence="1">
    <location>
        <begin position="145"/>
        <end position="159"/>
    </location>
</feature>
<reference evidence="2" key="1">
    <citation type="submission" date="2021-03" db="EMBL/GenBank/DDBJ databases">
        <title>Draft genome sequence of rust myrtle Austropuccinia psidii MF-1, a brazilian biotype.</title>
        <authorList>
            <person name="Quecine M.C."/>
            <person name="Pachon D.M.R."/>
            <person name="Bonatelli M.L."/>
            <person name="Correr F.H."/>
            <person name="Franceschini L.M."/>
            <person name="Leite T.F."/>
            <person name="Margarido G.R.A."/>
            <person name="Almeida C.A."/>
            <person name="Ferrarezi J.A."/>
            <person name="Labate C.A."/>
        </authorList>
    </citation>
    <scope>NUCLEOTIDE SEQUENCE</scope>
    <source>
        <strain evidence="2">MF-1</strain>
    </source>
</reference>
<gene>
    <name evidence="2" type="ORF">O181_028290</name>
</gene>
<proteinExistence type="predicted"/>
<evidence type="ECO:0000256" key="1">
    <source>
        <dbReference type="SAM" id="MobiDB-lite"/>
    </source>
</evidence>